<comment type="caution">
    <text evidence="2">The sequence shown here is derived from an EMBL/GenBank/DDBJ whole genome shotgun (WGS) entry which is preliminary data.</text>
</comment>
<dbReference type="EMBL" id="CAKOFQ010007539">
    <property type="protein sequence ID" value="CAH2003348.1"/>
    <property type="molecule type" value="Genomic_DNA"/>
</dbReference>
<keyword evidence="3" id="KW-1185">Reference proteome</keyword>
<evidence type="ECO:0000313" key="2">
    <source>
        <dbReference type="EMBL" id="CAH2003348.1"/>
    </source>
</evidence>
<evidence type="ECO:0000313" key="3">
    <source>
        <dbReference type="Proteomes" id="UP001152888"/>
    </source>
</evidence>
<protein>
    <recommendedName>
        <fullName evidence="1">DUF4371 domain-containing protein</fullName>
    </recommendedName>
</protein>
<dbReference type="OrthoDB" id="8047091at2759"/>
<evidence type="ECO:0000259" key="1">
    <source>
        <dbReference type="Pfam" id="PF14291"/>
    </source>
</evidence>
<accession>A0A9P0PYH1</accession>
<dbReference type="Proteomes" id="UP001152888">
    <property type="component" value="Unassembled WGS sequence"/>
</dbReference>
<gene>
    <name evidence="2" type="ORF">ACAOBT_LOCUS27368</name>
</gene>
<organism evidence="2 3">
    <name type="scientific">Acanthoscelides obtectus</name>
    <name type="common">Bean weevil</name>
    <name type="synonym">Bruchus obtectus</name>
    <dbReference type="NCBI Taxonomy" id="200917"/>
    <lineage>
        <taxon>Eukaryota</taxon>
        <taxon>Metazoa</taxon>
        <taxon>Ecdysozoa</taxon>
        <taxon>Arthropoda</taxon>
        <taxon>Hexapoda</taxon>
        <taxon>Insecta</taxon>
        <taxon>Pterygota</taxon>
        <taxon>Neoptera</taxon>
        <taxon>Endopterygota</taxon>
        <taxon>Coleoptera</taxon>
        <taxon>Polyphaga</taxon>
        <taxon>Cucujiformia</taxon>
        <taxon>Chrysomeloidea</taxon>
        <taxon>Chrysomelidae</taxon>
        <taxon>Bruchinae</taxon>
        <taxon>Bruchini</taxon>
        <taxon>Acanthoscelides</taxon>
    </lineage>
</organism>
<feature type="domain" description="DUF4371" evidence="1">
    <location>
        <begin position="144"/>
        <end position="242"/>
    </location>
</feature>
<proteinExistence type="predicted"/>
<sequence>MTAGTYQATLEDRIQEVQGKFAALDVKNIDERQRGLPLETSSEVGASVGSAGHLRMKPPQFDVTTPWNVYRRQLEASANANGWSSTKKATALTLALRGDAQAILQRPVTYRTYLPYSTKESVTDVRRVLAGVRRGYCAVKVLEKHITNSAKNATYLSPQMQNEIIQTASDIVTEKNINKIHNTDCFSILGVETMDVSDTEQLSLCLRYVDFTKDPNTPVLREDFVGFVPIDEQCSENLSNVILQRCKELKLDIISVSDKDTMKPQTWQLIEQCQ</sequence>
<dbReference type="InterPro" id="IPR025398">
    <property type="entry name" value="DUF4371"/>
</dbReference>
<name>A0A9P0PYH1_ACAOB</name>
<reference evidence="2" key="1">
    <citation type="submission" date="2022-03" db="EMBL/GenBank/DDBJ databases">
        <authorList>
            <person name="Sayadi A."/>
        </authorList>
    </citation>
    <scope>NUCLEOTIDE SEQUENCE</scope>
</reference>
<dbReference type="AlphaFoldDB" id="A0A9P0PYH1"/>
<dbReference type="PANTHER" id="PTHR45749">
    <property type="match status" value="1"/>
</dbReference>
<dbReference type="Pfam" id="PF14291">
    <property type="entry name" value="DUF4371"/>
    <property type="match status" value="1"/>
</dbReference>
<dbReference type="PANTHER" id="PTHR45749:SF21">
    <property type="entry name" value="DUF4371 DOMAIN-CONTAINING PROTEIN"/>
    <property type="match status" value="1"/>
</dbReference>